<protein>
    <submittedName>
        <fullName evidence="2">Uncharacterized protein</fullName>
    </submittedName>
</protein>
<accession>A0A1S1NFU2</accession>
<dbReference type="AlphaFoldDB" id="A0A1S1NFU2"/>
<comment type="caution">
    <text evidence="2">The sequence shown here is derived from an EMBL/GenBank/DDBJ whole genome shotgun (WGS) entry which is preliminary data.</text>
</comment>
<evidence type="ECO:0000313" key="3">
    <source>
        <dbReference type="Proteomes" id="UP000180253"/>
    </source>
</evidence>
<dbReference type="EMBL" id="MNAN01000018">
    <property type="protein sequence ID" value="OHU97323.1"/>
    <property type="molecule type" value="Genomic_DNA"/>
</dbReference>
<organism evidence="2 3">
    <name type="scientific">Pseudoalteromonas byunsanensis</name>
    <dbReference type="NCBI Taxonomy" id="327939"/>
    <lineage>
        <taxon>Bacteria</taxon>
        <taxon>Pseudomonadati</taxon>
        <taxon>Pseudomonadota</taxon>
        <taxon>Gammaproteobacteria</taxon>
        <taxon>Alteromonadales</taxon>
        <taxon>Pseudoalteromonadaceae</taxon>
        <taxon>Pseudoalteromonas</taxon>
    </lineage>
</organism>
<reference evidence="2 3" key="1">
    <citation type="submission" date="2016-10" db="EMBL/GenBank/DDBJ databases">
        <title>Pseudoalteromonas amylolytica sp. nov., isolated from the surface seawater.</title>
        <authorList>
            <person name="Wu Y.-H."/>
            <person name="Cheng H."/>
            <person name="Jin X.-B."/>
            <person name="Wang C.-S."/>
            <person name="Xu X.-W."/>
        </authorList>
    </citation>
    <scope>NUCLEOTIDE SEQUENCE [LARGE SCALE GENOMIC DNA]</scope>
    <source>
        <strain evidence="2 3">JCM 12483</strain>
    </source>
</reference>
<name>A0A1S1NFU2_9GAMM</name>
<feature type="compositionally biased region" description="Polar residues" evidence="1">
    <location>
        <begin position="28"/>
        <end position="37"/>
    </location>
</feature>
<dbReference type="Proteomes" id="UP000180253">
    <property type="component" value="Unassembled WGS sequence"/>
</dbReference>
<evidence type="ECO:0000313" key="2">
    <source>
        <dbReference type="EMBL" id="OHU97323.1"/>
    </source>
</evidence>
<evidence type="ECO:0000256" key="1">
    <source>
        <dbReference type="SAM" id="MobiDB-lite"/>
    </source>
</evidence>
<dbReference type="RefSeq" id="WP_070990352.1">
    <property type="nucleotide sequence ID" value="NZ_CBCSHD010000008.1"/>
</dbReference>
<proteinExistence type="predicted"/>
<gene>
    <name evidence="2" type="ORF">BIW53_03100</name>
</gene>
<feature type="compositionally biased region" description="Polar residues" evidence="1">
    <location>
        <begin position="1"/>
        <end position="18"/>
    </location>
</feature>
<sequence length="102" mass="11607">MLPPINQQKTNFGRITKTTKVKSDLETQKTSASALSSNDKKPVKGKIRQLVFNTLKQKYGDKLASEPEFIKMVDTICARLEPSITDSERLQEELEKLLKQKL</sequence>
<feature type="region of interest" description="Disordered" evidence="1">
    <location>
        <begin position="1"/>
        <end position="40"/>
    </location>
</feature>
<keyword evidence="3" id="KW-1185">Reference proteome</keyword>